<protein>
    <submittedName>
        <fullName evidence="2">Uncharacterized protein LOC117573173</fullName>
    </submittedName>
</protein>
<dbReference type="Proteomes" id="UP000515160">
    <property type="component" value="Chromosome 4"/>
</dbReference>
<organism evidence="1 2">
    <name type="scientific">Drosophila albomicans</name>
    <name type="common">Fruit fly</name>
    <dbReference type="NCBI Taxonomy" id="7291"/>
    <lineage>
        <taxon>Eukaryota</taxon>
        <taxon>Metazoa</taxon>
        <taxon>Ecdysozoa</taxon>
        <taxon>Arthropoda</taxon>
        <taxon>Hexapoda</taxon>
        <taxon>Insecta</taxon>
        <taxon>Pterygota</taxon>
        <taxon>Neoptera</taxon>
        <taxon>Endopterygota</taxon>
        <taxon>Diptera</taxon>
        <taxon>Brachycera</taxon>
        <taxon>Muscomorpha</taxon>
        <taxon>Ephydroidea</taxon>
        <taxon>Drosophilidae</taxon>
        <taxon>Drosophila</taxon>
    </lineage>
</organism>
<evidence type="ECO:0000313" key="2">
    <source>
        <dbReference type="RefSeq" id="XP_051862246.1"/>
    </source>
</evidence>
<name>A0A9C6SZ17_DROAB</name>
<reference evidence="2" key="1">
    <citation type="submission" date="2025-08" db="UniProtKB">
        <authorList>
            <consortium name="RefSeq"/>
        </authorList>
    </citation>
    <scope>IDENTIFICATION</scope>
    <source>
        <strain evidence="2">15112-1751.03</strain>
        <tissue evidence="2">Whole Adult</tissue>
    </source>
</reference>
<gene>
    <name evidence="2" type="primary">LOC117573173</name>
</gene>
<evidence type="ECO:0000313" key="1">
    <source>
        <dbReference type="Proteomes" id="UP000515160"/>
    </source>
</evidence>
<proteinExistence type="predicted"/>
<sequence>MQSEPETGRSCLVDKQSNNTTTQLYRSFKLNVNTQHGHTSLFSVHCSTFCMLREINERATSLPGIQILKKTTFKIYHRRHNIPDCRPKQLNFMDINIFQCAVLKSTLSVMCEHR</sequence>
<dbReference type="RefSeq" id="XP_051862246.1">
    <property type="nucleotide sequence ID" value="XM_052006286.1"/>
</dbReference>
<accession>A0A9C6SZ17</accession>
<dbReference type="GeneID" id="117573173"/>
<dbReference type="AlphaFoldDB" id="A0A9C6SZ17"/>
<keyword evidence="1" id="KW-1185">Reference proteome</keyword>